<keyword evidence="4" id="KW-1185">Reference proteome</keyword>
<evidence type="ECO:0000313" key="4">
    <source>
        <dbReference type="Proteomes" id="UP000076532"/>
    </source>
</evidence>
<evidence type="ECO:0000313" key="3">
    <source>
        <dbReference type="EMBL" id="KZP34182.1"/>
    </source>
</evidence>
<evidence type="ECO:0000256" key="1">
    <source>
        <dbReference type="SAM" id="Phobius"/>
    </source>
</evidence>
<dbReference type="OrthoDB" id="4605274at2759"/>
<dbReference type="EMBL" id="KV417480">
    <property type="protein sequence ID" value="KZP34182.1"/>
    <property type="molecule type" value="Genomic_DNA"/>
</dbReference>
<dbReference type="Proteomes" id="UP000076532">
    <property type="component" value="Unassembled WGS sequence"/>
</dbReference>
<keyword evidence="1" id="KW-0472">Membrane</keyword>
<evidence type="ECO:0000259" key="2">
    <source>
        <dbReference type="Pfam" id="PF00561"/>
    </source>
</evidence>
<dbReference type="AlphaFoldDB" id="A0A166WWI4"/>
<dbReference type="PANTHER" id="PTHR37574:SF1">
    <property type="entry name" value="LIPASE B"/>
    <property type="match status" value="1"/>
</dbReference>
<dbReference type="Gene3D" id="3.40.50.1820">
    <property type="entry name" value="alpha/beta hydrolase"/>
    <property type="match status" value="1"/>
</dbReference>
<reference evidence="3 4" key="1">
    <citation type="journal article" date="2016" name="Mol. Biol. Evol.">
        <title>Comparative Genomics of Early-Diverging Mushroom-Forming Fungi Provides Insights into the Origins of Lignocellulose Decay Capabilities.</title>
        <authorList>
            <person name="Nagy L.G."/>
            <person name="Riley R."/>
            <person name="Tritt A."/>
            <person name="Adam C."/>
            <person name="Daum C."/>
            <person name="Floudas D."/>
            <person name="Sun H."/>
            <person name="Yadav J.S."/>
            <person name="Pangilinan J."/>
            <person name="Larsson K.H."/>
            <person name="Matsuura K."/>
            <person name="Barry K."/>
            <person name="Labutti K."/>
            <person name="Kuo R."/>
            <person name="Ohm R.A."/>
            <person name="Bhattacharya S.S."/>
            <person name="Shirouzu T."/>
            <person name="Yoshinaga Y."/>
            <person name="Martin F.M."/>
            <person name="Grigoriev I.V."/>
            <person name="Hibbett D.S."/>
        </authorList>
    </citation>
    <scope>NUCLEOTIDE SEQUENCE [LARGE SCALE GENOMIC DNA]</scope>
    <source>
        <strain evidence="3 4">CBS 109695</strain>
    </source>
</reference>
<dbReference type="InterPro" id="IPR053228">
    <property type="entry name" value="Stereospecific_Lipase"/>
</dbReference>
<feature type="domain" description="AB hydrolase-1" evidence="2">
    <location>
        <begin position="106"/>
        <end position="214"/>
    </location>
</feature>
<keyword evidence="1" id="KW-1133">Transmembrane helix</keyword>
<organism evidence="3 4">
    <name type="scientific">Athelia psychrophila</name>
    <dbReference type="NCBI Taxonomy" id="1759441"/>
    <lineage>
        <taxon>Eukaryota</taxon>
        <taxon>Fungi</taxon>
        <taxon>Dikarya</taxon>
        <taxon>Basidiomycota</taxon>
        <taxon>Agaricomycotina</taxon>
        <taxon>Agaricomycetes</taxon>
        <taxon>Agaricomycetidae</taxon>
        <taxon>Atheliales</taxon>
        <taxon>Atheliaceae</taxon>
        <taxon>Athelia</taxon>
    </lineage>
</organism>
<protein>
    <submittedName>
        <fullName evidence="3">Alpha/beta-hydrolase</fullName>
    </submittedName>
</protein>
<dbReference type="InterPro" id="IPR029058">
    <property type="entry name" value="AB_hydrolase_fold"/>
</dbReference>
<dbReference type="Pfam" id="PF00561">
    <property type="entry name" value="Abhydrolase_1"/>
    <property type="match status" value="1"/>
</dbReference>
<proteinExistence type="predicted"/>
<dbReference type="InterPro" id="IPR000073">
    <property type="entry name" value="AB_hydrolase_1"/>
</dbReference>
<sequence>MSSDPPARMICVASTSCCAPPLVPERWLVINTGLAFRGVLVHPQLLMWFSSIVFAGLLAAAAAVPTPIEESLLGRTAYADVAFDLPAANLSAALVIPQGLSNTAGIVLLVHGTASTGNQTWGESPYNLLLPAKGYAIAWVNLPGNALGDAQTTAEYVAYNIKQLAPHSATGQVAVIGHSQGAGMTVQWALLYWPSTRSLVSRYIALAGDFHGTDEGGLACAAENLLRSGCQASVIQQTSGSNMLAAQNTRGNTALVPTTSIYTRYDEVIQDEIIHPTSILPGADNYALQQLDVCGPLHLADHFTMIVDPAAYGIALLALGAGSGTTPIDDFNLGYCTYFVDDELLNLSAVPALLLSAFDAILKITTGGTVVKSEPLLRQ</sequence>
<dbReference type="STRING" id="436010.A0A166WWI4"/>
<accession>A0A166WWI4</accession>
<keyword evidence="1" id="KW-0812">Transmembrane</keyword>
<gene>
    <name evidence="3" type="ORF">FIBSPDRAFT_942341</name>
</gene>
<name>A0A166WWI4_9AGAM</name>
<dbReference type="SUPFAM" id="SSF53474">
    <property type="entry name" value="alpha/beta-Hydrolases"/>
    <property type="match status" value="1"/>
</dbReference>
<dbReference type="PANTHER" id="PTHR37574">
    <property type="entry name" value="LIPASE B"/>
    <property type="match status" value="1"/>
</dbReference>
<feature type="transmembrane region" description="Helical" evidence="1">
    <location>
        <begin position="45"/>
        <end position="64"/>
    </location>
</feature>